<dbReference type="SUPFAM" id="SSF53850">
    <property type="entry name" value="Periplasmic binding protein-like II"/>
    <property type="match status" value="1"/>
</dbReference>
<accession>A0ABN4HY97</accession>
<name>A0ABN4HY97_9BURK</name>
<reference evidence="5" key="1">
    <citation type="journal article" date="2015" name="Genome Announc.">
        <title>Complete Genome Sequence of Herbaspirillum hiltneri N3 (DSM 17495), Isolated from Surface-Sterilized Wheat Roots.</title>
        <authorList>
            <person name="Guizelini D."/>
            <person name="Saizaki P.M."/>
            <person name="Coimbra N.A."/>
            <person name="Weiss V.A."/>
            <person name="Faoro H."/>
            <person name="Sfeir M.Z."/>
            <person name="Baura V.A."/>
            <person name="Monteiro R.A."/>
            <person name="Chubatsu L.S."/>
            <person name="Souza E.M."/>
            <person name="Cruz L.M."/>
            <person name="Pedrosa F.O."/>
            <person name="Raittz R.T."/>
            <person name="Marchaukoski J.N."/>
            <person name="Steffens M.B."/>
        </authorList>
    </citation>
    <scope>NUCLEOTIDE SEQUENCE [LARGE SCALE GENOMIC DNA]</scope>
    <source>
        <strain evidence="5">N3</strain>
    </source>
</reference>
<keyword evidence="5" id="KW-1185">Reference proteome</keyword>
<dbReference type="SMART" id="SM00062">
    <property type="entry name" value="PBPb"/>
    <property type="match status" value="1"/>
</dbReference>
<dbReference type="Gene3D" id="3.40.190.10">
    <property type="entry name" value="Periplasmic binding protein-like II"/>
    <property type="match status" value="2"/>
</dbReference>
<feature type="domain" description="Solute-binding protein family 3/N-terminal" evidence="3">
    <location>
        <begin position="43"/>
        <end position="266"/>
    </location>
</feature>
<dbReference type="InterPro" id="IPR001638">
    <property type="entry name" value="Solute-binding_3/MltF_N"/>
</dbReference>
<protein>
    <submittedName>
        <fullName evidence="4">ABC transporter substrate-binding protein</fullName>
    </submittedName>
</protein>
<dbReference type="InterPro" id="IPR006311">
    <property type="entry name" value="TAT_signal"/>
</dbReference>
<sequence length="280" mass="30703">MQNRRSFITNVAGLAAASYLPGAFAQSAPAGESTFARIKRTKVLRIGGVRGQAPYYNKDLASGEWVGFMIDFAKNLAASLNVKLEVLETTWGNSVLDLQTRKIDVFFGLNPTPARRETVGFSEPLFNNAFTIVSKKGFAPKTWEELNKPEVKIGVDIGSSHDAMISRVCPKATIVRLEKADDATLALQTGRVDVQVLVWLLALNVLKKNPSLGTMIVPMPLEATSTNIGVPKEDDKAWLEYINKWIVQERAAGKVKSTVLENLQKLSGVRPEDVPPQIPL</sequence>
<dbReference type="PANTHER" id="PTHR35936:SF17">
    <property type="entry name" value="ARGININE-BINDING EXTRACELLULAR PROTEIN ARTP"/>
    <property type="match status" value="1"/>
</dbReference>
<evidence type="ECO:0000313" key="5">
    <source>
        <dbReference type="Proteomes" id="UP000063429"/>
    </source>
</evidence>
<feature type="signal peptide" evidence="2">
    <location>
        <begin position="1"/>
        <end position="25"/>
    </location>
</feature>
<proteinExistence type="predicted"/>
<keyword evidence="1 2" id="KW-0732">Signal</keyword>
<dbReference type="EMBL" id="CP011409">
    <property type="protein sequence ID" value="AKZ63182.1"/>
    <property type="molecule type" value="Genomic_DNA"/>
</dbReference>
<organism evidence="4 5">
    <name type="scientific">Herbaspirillum hiltneri N3</name>
    <dbReference type="NCBI Taxonomy" id="1262470"/>
    <lineage>
        <taxon>Bacteria</taxon>
        <taxon>Pseudomonadati</taxon>
        <taxon>Pseudomonadota</taxon>
        <taxon>Betaproteobacteria</taxon>
        <taxon>Burkholderiales</taxon>
        <taxon>Oxalobacteraceae</taxon>
        <taxon>Herbaspirillum</taxon>
    </lineage>
</organism>
<dbReference type="Pfam" id="PF00497">
    <property type="entry name" value="SBP_bac_3"/>
    <property type="match status" value="1"/>
</dbReference>
<evidence type="ECO:0000259" key="3">
    <source>
        <dbReference type="SMART" id="SM00062"/>
    </source>
</evidence>
<feature type="chain" id="PRO_5045591187" evidence="2">
    <location>
        <begin position="26"/>
        <end position="280"/>
    </location>
</feature>
<dbReference type="RefSeq" id="WP_053197522.1">
    <property type="nucleotide sequence ID" value="NZ_CP011409.1"/>
</dbReference>
<gene>
    <name evidence="4" type="ORF">F506_11330</name>
</gene>
<evidence type="ECO:0000256" key="2">
    <source>
        <dbReference type="SAM" id="SignalP"/>
    </source>
</evidence>
<dbReference type="PANTHER" id="PTHR35936">
    <property type="entry name" value="MEMBRANE-BOUND LYTIC MUREIN TRANSGLYCOSYLASE F"/>
    <property type="match status" value="1"/>
</dbReference>
<dbReference type="PROSITE" id="PS51318">
    <property type="entry name" value="TAT"/>
    <property type="match status" value="1"/>
</dbReference>
<dbReference type="Proteomes" id="UP000063429">
    <property type="component" value="Chromosome"/>
</dbReference>
<evidence type="ECO:0000256" key="1">
    <source>
        <dbReference type="ARBA" id="ARBA00022729"/>
    </source>
</evidence>
<evidence type="ECO:0000313" key="4">
    <source>
        <dbReference type="EMBL" id="AKZ63182.1"/>
    </source>
</evidence>